<protein>
    <submittedName>
        <fullName evidence="2">Uncharacterized protein</fullName>
    </submittedName>
</protein>
<dbReference type="PATRIC" id="fig|595434.4.peg.1449"/>
<comment type="caution">
    <text evidence="2">The sequence shown here is derived from an EMBL/GenBank/DDBJ whole genome shotgun (WGS) entry which is preliminary data.</text>
</comment>
<dbReference type="AlphaFoldDB" id="A0A0J1BIK7"/>
<feature type="compositionally biased region" description="Basic and acidic residues" evidence="1">
    <location>
        <begin position="1"/>
        <end position="15"/>
    </location>
</feature>
<dbReference type="STRING" id="595434.RISK_001514"/>
<gene>
    <name evidence="2" type="ORF">RISK_001514</name>
</gene>
<evidence type="ECO:0000313" key="3">
    <source>
        <dbReference type="Proteomes" id="UP000036367"/>
    </source>
</evidence>
<accession>A0A0J1BIK7</accession>
<evidence type="ECO:0000313" key="2">
    <source>
        <dbReference type="EMBL" id="KLU06303.1"/>
    </source>
</evidence>
<feature type="compositionally biased region" description="Polar residues" evidence="1">
    <location>
        <begin position="51"/>
        <end position="64"/>
    </location>
</feature>
<keyword evidence="3" id="KW-1185">Reference proteome</keyword>
<feature type="region of interest" description="Disordered" evidence="1">
    <location>
        <begin position="85"/>
        <end position="104"/>
    </location>
</feature>
<dbReference type="Proteomes" id="UP000036367">
    <property type="component" value="Unassembled WGS sequence"/>
</dbReference>
<evidence type="ECO:0000256" key="1">
    <source>
        <dbReference type="SAM" id="MobiDB-lite"/>
    </source>
</evidence>
<dbReference type="EMBL" id="LECT01000015">
    <property type="protein sequence ID" value="KLU06303.1"/>
    <property type="molecule type" value="Genomic_DNA"/>
</dbReference>
<sequence>MADSKLRCPDAEANPKARWRRNWRGATPSLAASRKNNWGSGHALPGEMPVWTQSGGDFGSNSEIPSGEAGEPWLMVRWRVLPAVGAGKTEEKGGGKCLGRRTSKHACETNPTPIMLGAPLICDLR</sequence>
<reference evidence="2" key="1">
    <citation type="submission" date="2015-05" db="EMBL/GenBank/DDBJ databases">
        <title>Permanent draft genome of Rhodopirellula islandicus K833.</title>
        <authorList>
            <person name="Kizina J."/>
            <person name="Richter M."/>
            <person name="Glockner F.O."/>
            <person name="Harder J."/>
        </authorList>
    </citation>
    <scope>NUCLEOTIDE SEQUENCE [LARGE SCALE GENOMIC DNA]</scope>
    <source>
        <strain evidence="2">K833</strain>
    </source>
</reference>
<feature type="region of interest" description="Disordered" evidence="1">
    <location>
        <begin position="1"/>
        <end position="70"/>
    </location>
</feature>
<name>A0A0J1BIK7_RHOIS</name>
<proteinExistence type="predicted"/>
<organism evidence="2 3">
    <name type="scientific">Rhodopirellula islandica</name>
    <dbReference type="NCBI Taxonomy" id="595434"/>
    <lineage>
        <taxon>Bacteria</taxon>
        <taxon>Pseudomonadati</taxon>
        <taxon>Planctomycetota</taxon>
        <taxon>Planctomycetia</taxon>
        <taxon>Pirellulales</taxon>
        <taxon>Pirellulaceae</taxon>
        <taxon>Rhodopirellula</taxon>
    </lineage>
</organism>